<accession>A0A318H272</accession>
<dbReference type="AlphaFoldDB" id="A0A318H272"/>
<dbReference type="PANTHER" id="PTHR33529">
    <property type="entry name" value="SLR0882 PROTEIN-RELATED"/>
    <property type="match status" value="1"/>
</dbReference>
<proteinExistence type="predicted"/>
<dbReference type="InterPro" id="IPR005495">
    <property type="entry name" value="LptG/LptF_permease"/>
</dbReference>
<evidence type="ECO:0000256" key="5">
    <source>
        <dbReference type="ARBA" id="ARBA00022519"/>
    </source>
</evidence>
<evidence type="ECO:0000256" key="8">
    <source>
        <dbReference type="ARBA" id="ARBA00023136"/>
    </source>
</evidence>
<keyword evidence="8 9" id="KW-0472">Membrane</keyword>
<feature type="transmembrane region" description="Helical" evidence="9">
    <location>
        <begin position="105"/>
        <end position="124"/>
    </location>
</feature>
<keyword evidence="11" id="KW-1185">Reference proteome</keyword>
<dbReference type="GO" id="GO:0043190">
    <property type="term" value="C:ATP-binding cassette (ABC) transporter complex"/>
    <property type="evidence" value="ECO:0007669"/>
    <property type="project" value="InterPro"/>
</dbReference>
<evidence type="ECO:0000313" key="11">
    <source>
        <dbReference type="Proteomes" id="UP000247811"/>
    </source>
</evidence>
<comment type="caution">
    <text evidence="10">The sequence shown here is derived from an EMBL/GenBank/DDBJ whole genome shotgun (WGS) entry which is preliminary data.</text>
</comment>
<keyword evidence="5" id="KW-0997">Cell inner membrane</keyword>
<keyword evidence="6 9" id="KW-0812">Transmembrane</keyword>
<dbReference type="PANTHER" id="PTHR33529:SF7">
    <property type="entry name" value="LIPOPOLYSACCHARIDE EXPORT SYSTEM PERMEASE PROTEIN LPTF"/>
    <property type="match status" value="1"/>
</dbReference>
<feature type="transmembrane region" description="Helical" evidence="9">
    <location>
        <begin position="15"/>
        <end position="36"/>
    </location>
</feature>
<dbReference type="GO" id="GO:0015920">
    <property type="term" value="P:lipopolysaccharide transport"/>
    <property type="evidence" value="ECO:0007669"/>
    <property type="project" value="TreeGrafter"/>
</dbReference>
<dbReference type="InterPro" id="IPR030922">
    <property type="entry name" value="LptF"/>
</dbReference>
<keyword evidence="3" id="KW-0813">Transport</keyword>
<feature type="transmembrane region" description="Helical" evidence="9">
    <location>
        <begin position="266"/>
        <end position="288"/>
    </location>
</feature>
<evidence type="ECO:0000256" key="2">
    <source>
        <dbReference type="ARBA" id="ARBA00014213"/>
    </source>
</evidence>
<dbReference type="Pfam" id="PF03739">
    <property type="entry name" value="LptF_LptG"/>
    <property type="match status" value="1"/>
</dbReference>
<evidence type="ECO:0000256" key="1">
    <source>
        <dbReference type="ARBA" id="ARBA00004429"/>
    </source>
</evidence>
<feature type="transmembrane region" description="Helical" evidence="9">
    <location>
        <begin position="294"/>
        <end position="313"/>
    </location>
</feature>
<dbReference type="EMBL" id="QJJS01000012">
    <property type="protein sequence ID" value="PXW94746.1"/>
    <property type="molecule type" value="Genomic_DNA"/>
</dbReference>
<dbReference type="RefSeq" id="WP_110401350.1">
    <property type="nucleotide sequence ID" value="NZ_QJJS01000012.1"/>
</dbReference>
<evidence type="ECO:0000256" key="6">
    <source>
        <dbReference type="ARBA" id="ARBA00022692"/>
    </source>
</evidence>
<sequence length="365" mass="39894">MLFDSSLRKDLSRSFGGTLVVVLTIVLTVMLIRMLGLAARGSASPEDVALLLGYATLGQLPILLCLSVFVAVVSTLTRMYRDSEMAVWLASGVSLTRFVRPVARFVTPVLLAVAGLTLVVWPWTNRNISELRDRYEKRSDLSRVEAGQFQTSADGRRVFFIDKDAPSDGTGRNVFILEQREDRESVTTAQSGRVEYTPQGQRLLSLANGARTDLDTRGGTRTISRFDHYQIRIGEAVVSELEALPPKARHSLDLLRDGGQRARGELVWRLGMIVVPLNLMLLGLGLAAGSHRRAGGVTLLVALLAFVVYLNLVNLSQAWVGSGKAAMLPALLGVHLSMFLIAVSLLWWRNGGANRCLVRRSPASA</sequence>
<dbReference type="OrthoDB" id="9778062at2"/>
<comment type="subcellular location">
    <subcellularLocation>
        <location evidence="1">Cell inner membrane</location>
        <topology evidence="1">Multi-pass membrane protein</topology>
    </subcellularLocation>
</comment>
<dbReference type="Proteomes" id="UP000247811">
    <property type="component" value="Unassembled WGS sequence"/>
</dbReference>
<evidence type="ECO:0000256" key="7">
    <source>
        <dbReference type="ARBA" id="ARBA00022989"/>
    </source>
</evidence>
<keyword evidence="7 9" id="KW-1133">Transmembrane helix</keyword>
<evidence type="ECO:0000313" key="10">
    <source>
        <dbReference type="EMBL" id="PXW94746.1"/>
    </source>
</evidence>
<dbReference type="NCBIfam" id="TIGR04407">
    <property type="entry name" value="LptF_YjgP"/>
    <property type="match status" value="1"/>
</dbReference>
<keyword evidence="4" id="KW-1003">Cell membrane</keyword>
<organism evidence="10 11">
    <name type="scientific">Sphaerotilus hippei</name>
    <dbReference type="NCBI Taxonomy" id="744406"/>
    <lineage>
        <taxon>Bacteria</taxon>
        <taxon>Pseudomonadati</taxon>
        <taxon>Pseudomonadota</taxon>
        <taxon>Betaproteobacteria</taxon>
        <taxon>Burkholderiales</taxon>
        <taxon>Sphaerotilaceae</taxon>
        <taxon>Sphaerotilus</taxon>
    </lineage>
</organism>
<name>A0A318H272_9BURK</name>
<evidence type="ECO:0000256" key="4">
    <source>
        <dbReference type="ARBA" id="ARBA00022475"/>
    </source>
</evidence>
<gene>
    <name evidence="10" type="ORF">C7444_11261</name>
</gene>
<protein>
    <recommendedName>
        <fullName evidence="2">Lipopolysaccharide export system permease protein LptF</fullName>
    </recommendedName>
</protein>
<feature type="transmembrane region" description="Helical" evidence="9">
    <location>
        <begin position="325"/>
        <end position="348"/>
    </location>
</feature>
<reference evidence="10 11" key="1">
    <citation type="submission" date="2018-05" db="EMBL/GenBank/DDBJ databases">
        <title>Genomic Encyclopedia of Type Strains, Phase IV (KMG-IV): sequencing the most valuable type-strain genomes for metagenomic binning, comparative biology and taxonomic classification.</title>
        <authorList>
            <person name="Goeker M."/>
        </authorList>
    </citation>
    <scope>NUCLEOTIDE SEQUENCE [LARGE SCALE GENOMIC DNA]</scope>
    <source>
        <strain evidence="10 11">DSM 566</strain>
    </source>
</reference>
<feature type="transmembrane region" description="Helical" evidence="9">
    <location>
        <begin position="48"/>
        <end position="73"/>
    </location>
</feature>
<dbReference type="GO" id="GO:0055085">
    <property type="term" value="P:transmembrane transport"/>
    <property type="evidence" value="ECO:0007669"/>
    <property type="project" value="InterPro"/>
</dbReference>
<evidence type="ECO:0000256" key="3">
    <source>
        <dbReference type="ARBA" id="ARBA00022448"/>
    </source>
</evidence>
<evidence type="ECO:0000256" key="9">
    <source>
        <dbReference type="SAM" id="Phobius"/>
    </source>
</evidence>